<reference evidence="1 2" key="1">
    <citation type="journal article" date="2023" name="Int. J. Mol. Sci.">
        <title>De Novo Assembly and Annotation of 11 Diverse Shrub Willow (Salix) Genomes Reveals Novel Gene Organization in Sex-Linked Regions.</title>
        <authorList>
            <person name="Hyden B."/>
            <person name="Feng K."/>
            <person name="Yates T.B."/>
            <person name="Jawdy S."/>
            <person name="Cereghino C."/>
            <person name="Smart L.B."/>
            <person name="Muchero W."/>
        </authorList>
    </citation>
    <scope>NUCLEOTIDE SEQUENCE [LARGE SCALE GENOMIC DNA]</scope>
    <source>
        <tissue evidence="1">Shoot tip</tissue>
    </source>
</reference>
<sequence length="138" mass="15287">MLFQGGQDKGMYRQSNNLGWSLHGKFLVLAICVASKIQLSGKNCNCNCSDQTFAKWKQTTRTKFISHISSSCQKFLPSSTFFIILTVLCKIESNIPATVKTPPIMAQTLVIKCQKDLGFSVIRTCIGESSKWNLAVGM</sequence>
<dbReference type="EMBL" id="JAPFFJ010000011">
    <property type="protein sequence ID" value="KAJ6417342.1"/>
    <property type="molecule type" value="Genomic_DNA"/>
</dbReference>
<evidence type="ECO:0000313" key="1">
    <source>
        <dbReference type="EMBL" id="KAJ6417342.1"/>
    </source>
</evidence>
<comment type="caution">
    <text evidence="1">The sequence shown here is derived from an EMBL/GenBank/DDBJ whole genome shotgun (WGS) entry which is preliminary data.</text>
</comment>
<dbReference type="Proteomes" id="UP001162972">
    <property type="component" value="Chromosome 11"/>
</dbReference>
<evidence type="ECO:0000313" key="2">
    <source>
        <dbReference type="Proteomes" id="UP001162972"/>
    </source>
</evidence>
<protein>
    <submittedName>
        <fullName evidence="1">Uncharacterized protein</fullName>
    </submittedName>
</protein>
<dbReference type="AlphaFoldDB" id="A0AAD6P5B0"/>
<gene>
    <name evidence="1" type="ORF">OIU84_003121</name>
</gene>
<proteinExistence type="predicted"/>
<organism evidence="1 2">
    <name type="scientific">Salix udensis</name>
    <dbReference type="NCBI Taxonomy" id="889485"/>
    <lineage>
        <taxon>Eukaryota</taxon>
        <taxon>Viridiplantae</taxon>
        <taxon>Streptophyta</taxon>
        <taxon>Embryophyta</taxon>
        <taxon>Tracheophyta</taxon>
        <taxon>Spermatophyta</taxon>
        <taxon>Magnoliopsida</taxon>
        <taxon>eudicotyledons</taxon>
        <taxon>Gunneridae</taxon>
        <taxon>Pentapetalae</taxon>
        <taxon>rosids</taxon>
        <taxon>fabids</taxon>
        <taxon>Malpighiales</taxon>
        <taxon>Salicaceae</taxon>
        <taxon>Saliceae</taxon>
        <taxon>Salix</taxon>
    </lineage>
</organism>
<name>A0AAD6P5B0_9ROSI</name>
<accession>A0AAD6P5B0</accession>
<keyword evidence="2" id="KW-1185">Reference proteome</keyword>